<evidence type="ECO:0000313" key="3">
    <source>
        <dbReference type="EMBL" id="CAF4359436.1"/>
    </source>
</evidence>
<organism evidence="3 4">
    <name type="scientific">Rotaria sordida</name>
    <dbReference type="NCBI Taxonomy" id="392033"/>
    <lineage>
        <taxon>Eukaryota</taxon>
        <taxon>Metazoa</taxon>
        <taxon>Spiralia</taxon>
        <taxon>Gnathifera</taxon>
        <taxon>Rotifera</taxon>
        <taxon>Eurotatoria</taxon>
        <taxon>Bdelloidea</taxon>
        <taxon>Philodinida</taxon>
        <taxon>Philodinidae</taxon>
        <taxon>Rotaria</taxon>
    </lineage>
</organism>
<reference evidence="3" key="1">
    <citation type="submission" date="2021-02" db="EMBL/GenBank/DDBJ databases">
        <authorList>
            <person name="Nowell W R."/>
        </authorList>
    </citation>
    <scope>NUCLEOTIDE SEQUENCE</scope>
</reference>
<feature type="region of interest" description="Disordered" evidence="2">
    <location>
        <begin position="1"/>
        <end position="20"/>
    </location>
</feature>
<evidence type="ECO:0000256" key="2">
    <source>
        <dbReference type="SAM" id="MobiDB-lite"/>
    </source>
</evidence>
<comment type="caution">
    <text evidence="3">The sequence shown here is derived from an EMBL/GenBank/DDBJ whole genome shotgun (WGS) entry which is preliminary data.</text>
</comment>
<keyword evidence="1" id="KW-0175">Coiled coil</keyword>
<gene>
    <name evidence="3" type="ORF">FNK824_LOCUS42618</name>
</gene>
<evidence type="ECO:0000313" key="4">
    <source>
        <dbReference type="Proteomes" id="UP000663874"/>
    </source>
</evidence>
<feature type="non-terminal residue" evidence="3">
    <location>
        <position position="90"/>
    </location>
</feature>
<dbReference type="EMBL" id="CAJOBE010051722">
    <property type="protein sequence ID" value="CAF4359436.1"/>
    <property type="molecule type" value="Genomic_DNA"/>
</dbReference>
<protein>
    <submittedName>
        <fullName evidence="3">Uncharacterized protein</fullName>
    </submittedName>
</protein>
<dbReference type="AlphaFoldDB" id="A0A820LM54"/>
<proteinExistence type="predicted"/>
<dbReference type="Proteomes" id="UP000663874">
    <property type="component" value="Unassembled WGS sequence"/>
</dbReference>
<name>A0A820LM54_9BILA</name>
<evidence type="ECO:0000256" key="1">
    <source>
        <dbReference type="SAM" id="Coils"/>
    </source>
</evidence>
<feature type="non-terminal residue" evidence="3">
    <location>
        <position position="1"/>
    </location>
</feature>
<accession>A0A820LM54</accession>
<feature type="coiled-coil region" evidence="1">
    <location>
        <begin position="33"/>
        <end position="86"/>
    </location>
</feature>
<sequence length="90" mass="11057">QMKDRYTELQKSQQTFEKEQTSLSRQLDDVKARKIAINEKRNMKAKLERKIEEKKHTLTIYQKKQIDIEKEEKLAHEKEMKIHEDKMHKF</sequence>